<comment type="caution">
    <text evidence="1">The sequence shown here is derived from an EMBL/GenBank/DDBJ whole genome shotgun (WGS) entry which is preliminary data.</text>
</comment>
<feature type="non-terminal residue" evidence="1">
    <location>
        <position position="267"/>
    </location>
</feature>
<dbReference type="InterPro" id="IPR014752">
    <property type="entry name" value="Arrestin-like_C"/>
</dbReference>
<evidence type="ECO:0000313" key="2">
    <source>
        <dbReference type="Proteomes" id="UP001160390"/>
    </source>
</evidence>
<evidence type="ECO:0000313" key="1">
    <source>
        <dbReference type="EMBL" id="CAI6081858.1"/>
    </source>
</evidence>
<gene>
    <name evidence="1" type="ORF">CCHLO57077_00003764</name>
</gene>
<name>A0AA35LVQ8_9HYPO</name>
<dbReference type="EMBL" id="CABFNP030000705">
    <property type="protein sequence ID" value="CAI6081858.1"/>
    <property type="molecule type" value="Genomic_DNA"/>
</dbReference>
<accession>A0AA35LVQ8</accession>
<reference evidence="1" key="1">
    <citation type="submission" date="2023-01" db="EMBL/GenBank/DDBJ databases">
        <authorList>
            <person name="Piombo E."/>
        </authorList>
    </citation>
    <scope>NUCLEOTIDE SEQUENCE</scope>
</reference>
<sequence length="267" mass="30460">MTPTLRKSLPALGIELEGQRTAFYPGDIIIGKVHRSVPIVCTEARIDLAFHGRTKSRMEMTNSNHDGIYRGRFTLLHQTQGVFTGPMHIPEGSPKQKEWPFALQVPQNIDSRLFTRQYDARKSFIPTDPAYVGNQPLPASFYGRERGESRRLPNNRTCQTRYLKTRDAPVFYDGWGDKEGFIEYYIEATLRFQRKGSWHEVTATMPVQILAFNPNPPVVDFHLQCTSRWGSVCTPRLVPGMENAELSKTEKMKKLMVPGQYRHSASG</sequence>
<keyword evidence="2" id="KW-1185">Reference proteome</keyword>
<dbReference type="Proteomes" id="UP001160390">
    <property type="component" value="Unassembled WGS sequence"/>
</dbReference>
<proteinExistence type="predicted"/>
<protein>
    <recommendedName>
        <fullName evidence="3">Arrestin-like N-terminal domain-containing protein</fullName>
    </recommendedName>
</protein>
<dbReference type="Gene3D" id="2.60.40.640">
    <property type="match status" value="1"/>
</dbReference>
<dbReference type="AlphaFoldDB" id="A0AA35LVQ8"/>
<organism evidence="1 2">
    <name type="scientific">Clonostachys chloroleuca</name>
    <dbReference type="NCBI Taxonomy" id="1926264"/>
    <lineage>
        <taxon>Eukaryota</taxon>
        <taxon>Fungi</taxon>
        <taxon>Dikarya</taxon>
        <taxon>Ascomycota</taxon>
        <taxon>Pezizomycotina</taxon>
        <taxon>Sordariomycetes</taxon>
        <taxon>Hypocreomycetidae</taxon>
        <taxon>Hypocreales</taxon>
        <taxon>Bionectriaceae</taxon>
        <taxon>Clonostachys</taxon>
    </lineage>
</organism>
<evidence type="ECO:0008006" key="3">
    <source>
        <dbReference type="Google" id="ProtNLM"/>
    </source>
</evidence>